<dbReference type="InParanoid" id="A0A0H2RX81"/>
<dbReference type="InterPro" id="IPR000210">
    <property type="entry name" value="BTB/POZ_dom"/>
</dbReference>
<dbReference type="InterPro" id="IPR011333">
    <property type="entry name" value="SKP1/BTB/POZ_sf"/>
</dbReference>
<evidence type="ECO:0000259" key="1">
    <source>
        <dbReference type="PROSITE" id="PS50097"/>
    </source>
</evidence>
<protein>
    <recommendedName>
        <fullName evidence="1">BTB domain-containing protein</fullName>
    </recommendedName>
</protein>
<keyword evidence="3" id="KW-1185">Reference proteome</keyword>
<accession>A0A0H2RX81</accession>
<dbReference type="Pfam" id="PF00651">
    <property type="entry name" value="BTB"/>
    <property type="match status" value="1"/>
</dbReference>
<dbReference type="Gene3D" id="3.30.710.10">
    <property type="entry name" value="Potassium Channel Kv1.1, Chain A"/>
    <property type="match status" value="1"/>
</dbReference>
<sequence>MNAIERLEEVTKIPEPHEILWFLDGNVVLATDVYLFKVHKGVLSLQSTVFRDMFDLSNAVISTDGGNEIESVQDTYEGVPLVTLVGDDGEDVAHLLRAVYEPRNRTPLDVVVALLLLSAKYDFKGVWANVVVQISRQYPTHLQDYDAVDNDDNPLFDVRRNGCPFTLLCAAFKANADVLLPILYFACSDFGMKSVIFETRENDTPSDCVNTLLEGREELDRALNKFIWGLPELLRAALRGGRNQCNANPPCVEAFPYSYLSDLISSDFNRTRGSFVADAYLGPGCPNCKLLVKNAVETAREEYWEKVPSHFGCPEWHVIERQLDELENS</sequence>
<proteinExistence type="predicted"/>
<name>A0A0H2RX81_9AGAM</name>
<dbReference type="AlphaFoldDB" id="A0A0H2RX81"/>
<feature type="domain" description="BTB" evidence="1">
    <location>
        <begin position="25"/>
        <end position="108"/>
    </location>
</feature>
<gene>
    <name evidence="2" type="ORF">SCHPADRAFT_937718</name>
</gene>
<dbReference type="SUPFAM" id="SSF54695">
    <property type="entry name" value="POZ domain"/>
    <property type="match status" value="1"/>
</dbReference>
<evidence type="ECO:0000313" key="3">
    <source>
        <dbReference type="Proteomes" id="UP000053477"/>
    </source>
</evidence>
<dbReference type="Proteomes" id="UP000053477">
    <property type="component" value="Unassembled WGS sequence"/>
</dbReference>
<dbReference type="EMBL" id="KQ085913">
    <property type="protein sequence ID" value="KLO16690.1"/>
    <property type="molecule type" value="Genomic_DNA"/>
</dbReference>
<organism evidence="2 3">
    <name type="scientific">Schizopora paradoxa</name>
    <dbReference type="NCBI Taxonomy" id="27342"/>
    <lineage>
        <taxon>Eukaryota</taxon>
        <taxon>Fungi</taxon>
        <taxon>Dikarya</taxon>
        <taxon>Basidiomycota</taxon>
        <taxon>Agaricomycotina</taxon>
        <taxon>Agaricomycetes</taxon>
        <taxon>Hymenochaetales</taxon>
        <taxon>Schizoporaceae</taxon>
        <taxon>Schizopora</taxon>
    </lineage>
</organism>
<reference evidence="2 3" key="1">
    <citation type="submission" date="2015-04" db="EMBL/GenBank/DDBJ databases">
        <title>Complete genome sequence of Schizopora paradoxa KUC8140, a cosmopolitan wood degrader in East Asia.</title>
        <authorList>
            <consortium name="DOE Joint Genome Institute"/>
            <person name="Min B."/>
            <person name="Park H."/>
            <person name="Jang Y."/>
            <person name="Kim J.-J."/>
            <person name="Kim K.H."/>
            <person name="Pangilinan J."/>
            <person name="Lipzen A."/>
            <person name="Riley R."/>
            <person name="Grigoriev I.V."/>
            <person name="Spatafora J.W."/>
            <person name="Choi I.-G."/>
        </authorList>
    </citation>
    <scope>NUCLEOTIDE SEQUENCE [LARGE SCALE GENOMIC DNA]</scope>
    <source>
        <strain evidence="2 3">KUC8140</strain>
    </source>
</reference>
<evidence type="ECO:0000313" key="2">
    <source>
        <dbReference type="EMBL" id="KLO16690.1"/>
    </source>
</evidence>
<dbReference type="PROSITE" id="PS50097">
    <property type="entry name" value="BTB"/>
    <property type="match status" value="1"/>
</dbReference>
<dbReference type="OrthoDB" id="3027208at2759"/>